<evidence type="ECO:0000313" key="2">
    <source>
        <dbReference type="Proteomes" id="UP000814033"/>
    </source>
</evidence>
<accession>A0ACB8RRD2</accession>
<reference evidence="1" key="2">
    <citation type="journal article" date="2022" name="New Phytol.">
        <title>Evolutionary transition to the ectomycorrhizal habit in the genomes of a hyperdiverse lineage of mushroom-forming fungi.</title>
        <authorList>
            <person name="Looney B."/>
            <person name="Miyauchi S."/>
            <person name="Morin E."/>
            <person name="Drula E."/>
            <person name="Courty P.E."/>
            <person name="Kohler A."/>
            <person name="Kuo A."/>
            <person name="LaButti K."/>
            <person name="Pangilinan J."/>
            <person name="Lipzen A."/>
            <person name="Riley R."/>
            <person name="Andreopoulos W."/>
            <person name="He G."/>
            <person name="Johnson J."/>
            <person name="Nolan M."/>
            <person name="Tritt A."/>
            <person name="Barry K.W."/>
            <person name="Grigoriev I.V."/>
            <person name="Nagy L.G."/>
            <person name="Hibbett D."/>
            <person name="Henrissat B."/>
            <person name="Matheny P.B."/>
            <person name="Labbe J."/>
            <person name="Martin F.M."/>
        </authorList>
    </citation>
    <scope>NUCLEOTIDE SEQUENCE</scope>
    <source>
        <strain evidence="1">FP105234-sp</strain>
    </source>
</reference>
<proteinExistence type="predicted"/>
<comment type="caution">
    <text evidence="1">The sequence shown here is derived from an EMBL/GenBank/DDBJ whole genome shotgun (WGS) entry which is preliminary data.</text>
</comment>
<protein>
    <submittedName>
        <fullName evidence="1">Uncharacterized protein</fullName>
    </submittedName>
</protein>
<dbReference type="Proteomes" id="UP000814033">
    <property type="component" value="Unassembled WGS sequence"/>
</dbReference>
<name>A0ACB8RRD2_9AGAM</name>
<evidence type="ECO:0000313" key="1">
    <source>
        <dbReference type="EMBL" id="KAI0046140.1"/>
    </source>
</evidence>
<dbReference type="EMBL" id="MU275933">
    <property type="protein sequence ID" value="KAI0046140.1"/>
    <property type="molecule type" value="Genomic_DNA"/>
</dbReference>
<organism evidence="1 2">
    <name type="scientific">Auriscalpium vulgare</name>
    <dbReference type="NCBI Taxonomy" id="40419"/>
    <lineage>
        <taxon>Eukaryota</taxon>
        <taxon>Fungi</taxon>
        <taxon>Dikarya</taxon>
        <taxon>Basidiomycota</taxon>
        <taxon>Agaricomycotina</taxon>
        <taxon>Agaricomycetes</taxon>
        <taxon>Russulales</taxon>
        <taxon>Auriscalpiaceae</taxon>
        <taxon>Auriscalpium</taxon>
    </lineage>
</organism>
<reference evidence="1" key="1">
    <citation type="submission" date="2021-02" db="EMBL/GenBank/DDBJ databases">
        <authorList>
            <consortium name="DOE Joint Genome Institute"/>
            <person name="Ahrendt S."/>
            <person name="Looney B.P."/>
            <person name="Miyauchi S."/>
            <person name="Morin E."/>
            <person name="Drula E."/>
            <person name="Courty P.E."/>
            <person name="Chicoki N."/>
            <person name="Fauchery L."/>
            <person name="Kohler A."/>
            <person name="Kuo A."/>
            <person name="Labutti K."/>
            <person name="Pangilinan J."/>
            <person name="Lipzen A."/>
            <person name="Riley R."/>
            <person name="Andreopoulos W."/>
            <person name="He G."/>
            <person name="Johnson J."/>
            <person name="Barry K.W."/>
            <person name="Grigoriev I.V."/>
            <person name="Nagy L."/>
            <person name="Hibbett D."/>
            <person name="Henrissat B."/>
            <person name="Matheny P.B."/>
            <person name="Labbe J."/>
            <person name="Martin F."/>
        </authorList>
    </citation>
    <scope>NUCLEOTIDE SEQUENCE</scope>
    <source>
        <strain evidence="1">FP105234-sp</strain>
    </source>
</reference>
<keyword evidence="2" id="KW-1185">Reference proteome</keyword>
<gene>
    <name evidence="1" type="ORF">FA95DRAFT_1679979</name>
</gene>
<sequence length="284" mass="30372">MAAALILLGLLIAVRYPDVRAVAVQDQSVSAPQCTIDPEIWSWSTNTIGQEPCIVSAHIEAVCQNNQFVIPPILANQHYTGPNASQSHDLCQCSTVVYCLISACTCCQGGNWTTWQEWSSNCATKLNGTLGQTSIPEGVNVPFWAFQGIAPDERWDNATARGVGGIPEANSTWQPATNTAAPGNNNRKVSLIAGLVSGILGALLIGLLGWLLLRHLRRRKQSTRAAGLAEQFEPKMAARDYSAMPSPSTPGFSPSVGTHNAMYGGSSVDTKTEPTVYKGLPELH</sequence>